<keyword evidence="3 8" id="KW-0641">Proline biosynthesis</keyword>
<comment type="caution">
    <text evidence="8">Lacks conserved residue(s) required for the propagation of feature annotation.</text>
</comment>
<comment type="catalytic activity">
    <reaction evidence="8">
        <text>L-glutamate + ATP = L-glutamyl 5-phosphate + ADP</text>
        <dbReference type="Rhea" id="RHEA:14877"/>
        <dbReference type="ChEBI" id="CHEBI:29985"/>
        <dbReference type="ChEBI" id="CHEBI:30616"/>
        <dbReference type="ChEBI" id="CHEBI:58274"/>
        <dbReference type="ChEBI" id="CHEBI:456216"/>
        <dbReference type="EC" id="2.7.2.11"/>
    </reaction>
</comment>
<feature type="binding site" evidence="8">
    <location>
        <begin position="155"/>
        <end position="156"/>
    </location>
    <ligand>
        <name>ATP</name>
        <dbReference type="ChEBI" id="CHEBI:30616"/>
    </ligand>
</feature>
<comment type="subcellular location">
    <subcellularLocation>
        <location evidence="8">Cytoplasm</location>
    </subcellularLocation>
</comment>
<dbReference type="GO" id="GO:0004349">
    <property type="term" value="F:glutamate 5-kinase activity"/>
    <property type="evidence" value="ECO:0007669"/>
    <property type="project" value="UniProtKB-UniRule"/>
</dbReference>
<feature type="binding site" evidence="8">
    <location>
        <position position="36"/>
    </location>
    <ligand>
        <name>substrate</name>
    </ligand>
</feature>
<keyword evidence="1 8" id="KW-0963">Cytoplasm</keyword>
<dbReference type="GO" id="GO:0005524">
    <property type="term" value="F:ATP binding"/>
    <property type="evidence" value="ECO:0007669"/>
    <property type="project" value="UniProtKB-KW"/>
</dbReference>
<dbReference type="InterPro" id="IPR005715">
    <property type="entry name" value="Glu_5kinase/COase_Synthase"/>
</dbReference>
<dbReference type="UniPathway" id="UPA00098">
    <property type="reaction ID" value="UER00359"/>
</dbReference>
<keyword evidence="7 8" id="KW-0067">ATP-binding</keyword>
<evidence type="ECO:0000256" key="6">
    <source>
        <dbReference type="ARBA" id="ARBA00022777"/>
    </source>
</evidence>
<evidence type="ECO:0000256" key="2">
    <source>
        <dbReference type="ARBA" id="ARBA00022605"/>
    </source>
</evidence>
<sequence>MVDGQTRAIRHDWLNSVCADIKALRARGTETVIVSSGAIALARRQMGLLDGRPTLAEKQALAAIGQIGLYRAWQEALGQHGLVAAQFLLTPGDTENRRRHLNARSALEATLAMGAVPVINENDALSVTEQRFGDNDRLGARVAQMASASTLVLFSDIEGLFTADPRTHEDAAHIPVVARLDERIMDMGGAPPPGFSTGGMHTKLLAARIATRAGTEMIIADGRAPHPLQRLEDGERCTRFLPDIHAGTARKRWIAGVLSPEGSLTLDEGALAAIREGASLLPIGVRSVGGHFKRGDVVALLNHHGKAIGRGVAEYSSKDAQILMGHRLEEMDSLLGYHGRNALMDHNSIILDS</sequence>
<feature type="binding site" evidence="8">
    <location>
        <position position="123"/>
    </location>
    <ligand>
        <name>substrate</name>
    </ligand>
</feature>
<name>A0A4Y6UCV8_9PROT</name>
<dbReference type="SUPFAM" id="SSF88697">
    <property type="entry name" value="PUA domain-like"/>
    <property type="match status" value="1"/>
</dbReference>
<dbReference type="Gene3D" id="2.30.130.10">
    <property type="entry name" value="PUA domain"/>
    <property type="match status" value="1"/>
</dbReference>
<dbReference type="AlphaFoldDB" id="A0A4Y6UCV8"/>
<dbReference type="InterPro" id="IPR011529">
    <property type="entry name" value="Glu_5kinase"/>
</dbReference>
<dbReference type="InterPro" id="IPR015947">
    <property type="entry name" value="PUA-like_sf"/>
</dbReference>
<gene>
    <name evidence="8" type="primary">proB</name>
    <name evidence="10" type="ORF">E3E12_00950</name>
</gene>
<feature type="domain" description="PUA" evidence="9">
    <location>
        <begin position="262"/>
        <end position="344"/>
    </location>
</feature>
<dbReference type="GO" id="GO:0005829">
    <property type="term" value="C:cytosol"/>
    <property type="evidence" value="ECO:0007669"/>
    <property type="project" value="TreeGrafter"/>
</dbReference>
<dbReference type="InterPro" id="IPR001048">
    <property type="entry name" value="Asp/Glu/Uridylate_kinase"/>
</dbReference>
<evidence type="ECO:0000256" key="3">
    <source>
        <dbReference type="ARBA" id="ARBA00022650"/>
    </source>
</evidence>
<dbReference type="InterPro" id="IPR041739">
    <property type="entry name" value="G5K_ProB"/>
</dbReference>
<keyword evidence="2 8" id="KW-0028">Amino-acid biosynthesis</keyword>
<evidence type="ECO:0000256" key="5">
    <source>
        <dbReference type="ARBA" id="ARBA00022741"/>
    </source>
</evidence>
<dbReference type="FunFam" id="3.40.1160.10:FF:000006">
    <property type="entry name" value="Glutamate 5-kinase"/>
    <property type="match status" value="1"/>
</dbReference>
<dbReference type="InterPro" id="IPR036974">
    <property type="entry name" value="PUA_sf"/>
</dbReference>
<keyword evidence="4 8" id="KW-0808">Transferase</keyword>
<comment type="function">
    <text evidence="8">Catalyzes the transfer of a phosphate group to glutamate to form L-glutamate 5-phosphate.</text>
</comment>
<reference evidence="10 11" key="1">
    <citation type="submission" date="2019-03" db="EMBL/GenBank/DDBJ databases">
        <title>The complete genome sequence of Swingsia_sp. F3b2 LMG30590(T).</title>
        <authorList>
            <person name="Chua K.-O."/>
            <person name="Chan K.-G."/>
            <person name="See-Too W.-S."/>
        </authorList>
    </citation>
    <scope>NUCLEOTIDE SEQUENCE [LARGE SCALE GENOMIC DNA]</scope>
    <source>
        <strain evidence="10 11">F3b2</strain>
    </source>
</reference>
<dbReference type="GO" id="GO:0055129">
    <property type="term" value="P:L-proline biosynthetic process"/>
    <property type="evidence" value="ECO:0007669"/>
    <property type="project" value="UniProtKB-UniRule"/>
</dbReference>
<evidence type="ECO:0000259" key="9">
    <source>
        <dbReference type="SMART" id="SM00359"/>
    </source>
</evidence>
<dbReference type="EMBL" id="CP038231">
    <property type="protein sequence ID" value="QDH14267.1"/>
    <property type="molecule type" value="Genomic_DNA"/>
</dbReference>
<dbReference type="PROSITE" id="PS50890">
    <property type="entry name" value="PUA"/>
    <property type="match status" value="1"/>
</dbReference>
<evidence type="ECO:0000313" key="11">
    <source>
        <dbReference type="Proteomes" id="UP000318709"/>
    </source>
</evidence>
<organism evidence="10 11">
    <name type="scientific">Formicincola oecophyllae</name>
    <dbReference type="NCBI Taxonomy" id="2558361"/>
    <lineage>
        <taxon>Bacteria</taxon>
        <taxon>Pseudomonadati</taxon>
        <taxon>Pseudomonadota</taxon>
        <taxon>Alphaproteobacteria</taxon>
        <taxon>Acetobacterales</taxon>
        <taxon>Acetobacteraceae</taxon>
        <taxon>Formicincola</taxon>
    </lineage>
</organism>
<accession>A0A4Y6UCV8</accession>
<dbReference type="InterPro" id="IPR002478">
    <property type="entry name" value="PUA"/>
</dbReference>
<keyword evidence="11" id="KW-1185">Reference proteome</keyword>
<dbReference type="Gene3D" id="3.40.1160.10">
    <property type="entry name" value="Acetylglutamate kinase-like"/>
    <property type="match status" value="2"/>
</dbReference>
<dbReference type="GO" id="GO:0003723">
    <property type="term" value="F:RNA binding"/>
    <property type="evidence" value="ECO:0007669"/>
    <property type="project" value="InterPro"/>
</dbReference>
<keyword evidence="6 8" id="KW-0418">Kinase</keyword>
<dbReference type="CDD" id="cd04242">
    <property type="entry name" value="AAK_G5K_ProB"/>
    <property type="match status" value="1"/>
</dbReference>
<dbReference type="EC" id="2.7.2.11" evidence="8"/>
<dbReference type="SMART" id="SM00359">
    <property type="entry name" value="PUA"/>
    <property type="match status" value="1"/>
</dbReference>
<dbReference type="PRINTS" id="PR00474">
    <property type="entry name" value="GLU5KINASE"/>
</dbReference>
<dbReference type="HAMAP" id="MF_00456">
    <property type="entry name" value="ProB"/>
    <property type="match status" value="1"/>
</dbReference>
<dbReference type="PANTHER" id="PTHR43654:SF1">
    <property type="entry name" value="ISOPENTENYL PHOSPHATE KINASE"/>
    <property type="match status" value="1"/>
</dbReference>
<dbReference type="SUPFAM" id="SSF53633">
    <property type="entry name" value="Carbamate kinase-like"/>
    <property type="match status" value="1"/>
</dbReference>
<dbReference type="Proteomes" id="UP000318709">
    <property type="component" value="Chromosome"/>
</dbReference>
<proteinExistence type="inferred from homology"/>
<feature type="binding site" evidence="8">
    <location>
        <begin position="197"/>
        <end position="203"/>
    </location>
    <ligand>
        <name>ATP</name>
        <dbReference type="ChEBI" id="CHEBI:30616"/>
    </ligand>
</feature>
<dbReference type="PANTHER" id="PTHR43654">
    <property type="entry name" value="GLUTAMATE 5-KINASE"/>
    <property type="match status" value="1"/>
</dbReference>
<comment type="pathway">
    <text evidence="8">Amino-acid biosynthesis; L-proline biosynthesis; L-glutamate 5-semialdehyde from L-glutamate: step 1/2.</text>
</comment>
<dbReference type="Pfam" id="PF01472">
    <property type="entry name" value="PUA"/>
    <property type="match status" value="1"/>
</dbReference>
<evidence type="ECO:0000256" key="1">
    <source>
        <dbReference type="ARBA" id="ARBA00022490"/>
    </source>
</evidence>
<evidence type="ECO:0000256" key="8">
    <source>
        <dbReference type="HAMAP-Rule" id="MF_00456"/>
    </source>
</evidence>
<keyword evidence="5 8" id="KW-0547">Nucleotide-binding</keyword>
<dbReference type="Pfam" id="PF00696">
    <property type="entry name" value="AA_kinase"/>
    <property type="match status" value="1"/>
</dbReference>
<protein>
    <recommendedName>
        <fullName evidence="8">Glutamate 5-kinase</fullName>
        <ecNumber evidence="8">2.7.2.11</ecNumber>
    </recommendedName>
    <alternativeName>
        <fullName evidence="8">Gamma-glutamyl kinase</fullName>
        <shortName evidence="8">GK</shortName>
    </alternativeName>
</protein>
<dbReference type="CDD" id="cd21157">
    <property type="entry name" value="PUA_G5K"/>
    <property type="match status" value="1"/>
</dbReference>
<dbReference type="KEGG" id="swf:E3E12_00950"/>
<dbReference type="OrthoDB" id="9804434at2"/>
<dbReference type="PIRSF" id="PIRSF000729">
    <property type="entry name" value="GK"/>
    <property type="match status" value="1"/>
</dbReference>
<evidence type="ECO:0000256" key="4">
    <source>
        <dbReference type="ARBA" id="ARBA00022679"/>
    </source>
</evidence>
<feature type="binding site" evidence="8">
    <location>
        <position position="135"/>
    </location>
    <ligand>
        <name>substrate</name>
    </ligand>
</feature>
<evidence type="ECO:0000313" key="10">
    <source>
        <dbReference type="EMBL" id="QDH14267.1"/>
    </source>
</evidence>
<dbReference type="InterPro" id="IPR036393">
    <property type="entry name" value="AceGlu_kinase-like_sf"/>
</dbReference>
<evidence type="ECO:0000256" key="7">
    <source>
        <dbReference type="ARBA" id="ARBA00022840"/>
    </source>
</evidence>
<comment type="similarity">
    <text evidence="8">Belongs to the glutamate 5-kinase family.</text>
</comment>
<dbReference type="InterPro" id="IPR001057">
    <property type="entry name" value="Glu/AcGlu_kinase"/>
</dbReference>
<dbReference type="NCBIfam" id="TIGR01027">
    <property type="entry name" value="proB"/>
    <property type="match status" value="1"/>
</dbReference>